<dbReference type="InterPro" id="IPR049166">
    <property type="entry name" value="GH39_cat"/>
</dbReference>
<comment type="caution">
    <text evidence="8">The sequence shown here is derived from an EMBL/GenBank/DDBJ whole genome shotgun (WGS) entry which is preliminary data.</text>
</comment>
<gene>
    <name evidence="8" type="ORF">LG34_11310</name>
</gene>
<dbReference type="SUPFAM" id="SSF51445">
    <property type="entry name" value="(Trans)glycosidases"/>
    <property type="match status" value="1"/>
</dbReference>
<sequence length="824" mass="97427">MEEKQLMDFDVLTLGEGETADEDLQILFVLNGNVSVQMAESILHLGEKDFLILHPFQVYSVKMDKNSLVMRFRANVRMMSEYYDLSKLEFLGNSVEEASERHTILRNLLEKCITYYYGKKGNNGRILLKLNSLYYEIAELLISSFSIVRSQTSDSLEGEEDESLIQEMTRYIHMNYQSALKLEDLAEHFFLSPPYISRFFKKKLGINFAKYLSEVRLEEATKKLTQTENSLTWIAMDCGFPNLTAFNKAFREKYQVSPKQYRTELKQTEQKKEKADKESRALAEFQLLDYFEKNNHIQGREFDETEQVVADASEYTILEKNWNKMINIGGIYLLLQKEIQDHTLFLCKTLGFEYVRIWDLYETRMHINAGNRERKYNFSRLDICLDFLTQNHIKPYLELGFKPFILLRSYQDYIFNEEREILFEEAREYGIFIRSLIKHVINRYSIQEISSWYFELWCDPRWFPDGEPATYIEYFEEAYQAIKELAPQAHVGGAYDRSYGIISFEHFIEVWSTRNIQPDFLSLYCYAPLMREVTYKEKGIEVTENTYREMMRQMHINEEAVAPEEIKDFQMSSYVETRKRIMLQYGMMMPMICSEWNFTVINSNVMNDSRFKGAYVMHEIMSMYQELGMMGYWFGTDQFAEDDDAPMLLNGRCGLITHQGICKPAYWAILMLNRLENYLLTKTEHTMVTRNEFGSYVIACHNYKPLDIQYYVQKEKDVRIESIPHFYENSVQLTLNITINGAKNGKYHVKTRVVNSKYGGVQDEWLRMGKVAFLTTADVEYIDHMSRPHITISEQEVMDHVLRFSVKLEAQEILLIHAFQYMEE</sequence>
<evidence type="ECO:0000256" key="1">
    <source>
        <dbReference type="ARBA" id="ARBA00008875"/>
    </source>
</evidence>
<evidence type="ECO:0000256" key="5">
    <source>
        <dbReference type="ARBA" id="ARBA00023163"/>
    </source>
</evidence>
<evidence type="ECO:0000256" key="6">
    <source>
        <dbReference type="ARBA" id="ARBA00023295"/>
    </source>
</evidence>
<evidence type="ECO:0000256" key="3">
    <source>
        <dbReference type="ARBA" id="ARBA00023015"/>
    </source>
</evidence>
<dbReference type="PANTHER" id="PTHR43280:SF2">
    <property type="entry name" value="HTH-TYPE TRANSCRIPTIONAL REGULATOR EXSA"/>
    <property type="match status" value="1"/>
</dbReference>
<dbReference type="PROSITE" id="PS01124">
    <property type="entry name" value="HTH_ARAC_FAMILY_2"/>
    <property type="match status" value="1"/>
</dbReference>
<evidence type="ECO:0000313" key="8">
    <source>
        <dbReference type="EMBL" id="PWE86282.1"/>
    </source>
</evidence>
<dbReference type="PROSITE" id="PS00041">
    <property type="entry name" value="HTH_ARAC_FAMILY_1"/>
    <property type="match status" value="1"/>
</dbReference>
<keyword evidence="3" id="KW-0805">Transcription regulation</keyword>
<dbReference type="SMART" id="SM00342">
    <property type="entry name" value="HTH_ARAC"/>
    <property type="match status" value="1"/>
</dbReference>
<dbReference type="GO" id="GO:0004553">
    <property type="term" value="F:hydrolase activity, hydrolyzing O-glycosyl compounds"/>
    <property type="evidence" value="ECO:0007669"/>
    <property type="project" value="InterPro"/>
</dbReference>
<dbReference type="InterPro" id="IPR018062">
    <property type="entry name" value="HTH_AraC-typ_CS"/>
</dbReference>
<dbReference type="GO" id="GO:0005975">
    <property type="term" value="P:carbohydrate metabolic process"/>
    <property type="evidence" value="ECO:0007669"/>
    <property type="project" value="InterPro"/>
</dbReference>
<keyword evidence="2" id="KW-0378">Hydrolase</keyword>
<dbReference type="Pfam" id="PF12833">
    <property type="entry name" value="HTH_18"/>
    <property type="match status" value="1"/>
</dbReference>
<dbReference type="PANTHER" id="PTHR43280">
    <property type="entry name" value="ARAC-FAMILY TRANSCRIPTIONAL REGULATOR"/>
    <property type="match status" value="1"/>
</dbReference>
<dbReference type="InterPro" id="IPR000514">
    <property type="entry name" value="Glyco_hydro_39"/>
</dbReference>
<evidence type="ECO:0000256" key="2">
    <source>
        <dbReference type="ARBA" id="ARBA00022801"/>
    </source>
</evidence>
<evidence type="ECO:0000259" key="7">
    <source>
        <dbReference type="PROSITE" id="PS01124"/>
    </source>
</evidence>
<dbReference type="GO" id="GO:0003700">
    <property type="term" value="F:DNA-binding transcription factor activity"/>
    <property type="evidence" value="ECO:0007669"/>
    <property type="project" value="InterPro"/>
</dbReference>
<dbReference type="GO" id="GO:0043565">
    <property type="term" value="F:sequence-specific DNA binding"/>
    <property type="evidence" value="ECO:0007669"/>
    <property type="project" value="InterPro"/>
</dbReference>
<dbReference type="RefSeq" id="WP_181369349.1">
    <property type="nucleotide sequence ID" value="NZ_JRFU01000121.1"/>
</dbReference>
<keyword evidence="5" id="KW-0804">Transcription</keyword>
<accession>A0A2V1JNB5</accession>
<dbReference type="SUPFAM" id="SSF46689">
    <property type="entry name" value="Homeodomain-like"/>
    <property type="match status" value="2"/>
</dbReference>
<proteinExistence type="inferred from homology"/>
<dbReference type="AlphaFoldDB" id="A0A2V1JNB5"/>
<comment type="similarity">
    <text evidence="1">Belongs to the glycosyl hydrolase 39 family.</text>
</comment>
<protein>
    <recommendedName>
        <fullName evidence="7">HTH araC/xylS-type domain-containing protein</fullName>
    </recommendedName>
</protein>
<evidence type="ECO:0000313" key="9">
    <source>
        <dbReference type="Proteomes" id="UP000245288"/>
    </source>
</evidence>
<dbReference type="Pfam" id="PF01229">
    <property type="entry name" value="Glyco_hydro_39"/>
    <property type="match status" value="1"/>
</dbReference>
<feature type="domain" description="HTH araC/xylS-type" evidence="7">
    <location>
        <begin position="166"/>
        <end position="264"/>
    </location>
</feature>
<name>A0A2V1JNB5_EUBRA</name>
<dbReference type="Gene3D" id="3.20.20.80">
    <property type="entry name" value="Glycosidases"/>
    <property type="match status" value="1"/>
</dbReference>
<dbReference type="EMBL" id="JRFU01000121">
    <property type="protein sequence ID" value="PWE86282.1"/>
    <property type="molecule type" value="Genomic_DNA"/>
</dbReference>
<dbReference type="InterPro" id="IPR009057">
    <property type="entry name" value="Homeodomain-like_sf"/>
</dbReference>
<keyword evidence="4" id="KW-0238">DNA-binding</keyword>
<reference evidence="8 9" key="1">
    <citation type="submission" date="2014-09" db="EMBL/GenBank/DDBJ databases">
        <title>Butyrate-producing bacteria isolated from human gut.</title>
        <authorList>
            <person name="Zhang Q."/>
            <person name="Zhao L."/>
        </authorList>
    </citation>
    <scope>NUCLEOTIDE SEQUENCE [LARGE SCALE GENOMIC DNA]</scope>
    <source>
        <strain evidence="8 9">21</strain>
    </source>
</reference>
<dbReference type="Gene3D" id="1.10.10.60">
    <property type="entry name" value="Homeodomain-like"/>
    <property type="match status" value="2"/>
</dbReference>
<organism evidence="8 9">
    <name type="scientific">Eubacterium ramulus</name>
    <dbReference type="NCBI Taxonomy" id="39490"/>
    <lineage>
        <taxon>Bacteria</taxon>
        <taxon>Bacillati</taxon>
        <taxon>Bacillota</taxon>
        <taxon>Clostridia</taxon>
        <taxon>Eubacteriales</taxon>
        <taxon>Eubacteriaceae</taxon>
        <taxon>Eubacterium</taxon>
    </lineage>
</organism>
<dbReference type="PRINTS" id="PR00745">
    <property type="entry name" value="GLHYDRLASE39"/>
</dbReference>
<keyword evidence="6" id="KW-0326">Glycosidase</keyword>
<dbReference type="Proteomes" id="UP000245288">
    <property type="component" value="Unassembled WGS sequence"/>
</dbReference>
<dbReference type="InterPro" id="IPR017853">
    <property type="entry name" value="GH"/>
</dbReference>
<dbReference type="InterPro" id="IPR018060">
    <property type="entry name" value="HTH_AraC"/>
</dbReference>
<keyword evidence="9" id="KW-1185">Reference proteome</keyword>
<dbReference type="SUPFAM" id="SSF51011">
    <property type="entry name" value="Glycosyl hydrolase domain"/>
    <property type="match status" value="1"/>
</dbReference>
<evidence type="ECO:0000256" key="4">
    <source>
        <dbReference type="ARBA" id="ARBA00023125"/>
    </source>
</evidence>
<dbReference type="Gene3D" id="2.60.40.1500">
    <property type="entry name" value="Glycosyl hydrolase domain, family 39"/>
    <property type="match status" value="1"/>
</dbReference>